<gene>
    <name evidence="1" type="ORF">AVL59_28360</name>
    <name evidence="2" type="ORF">J2Z21_000501</name>
</gene>
<evidence type="ECO:0000313" key="4">
    <source>
        <dbReference type="Proteomes" id="UP001519309"/>
    </source>
</evidence>
<keyword evidence="4" id="KW-1185">Reference proteome</keyword>
<dbReference type="STRING" id="68214.AVL59_28360"/>
<dbReference type="AlphaFoldDB" id="A0A1B1B282"/>
<organism evidence="1 3">
    <name type="scientific">Streptomyces griseochromogenes</name>
    <dbReference type="NCBI Taxonomy" id="68214"/>
    <lineage>
        <taxon>Bacteria</taxon>
        <taxon>Bacillati</taxon>
        <taxon>Actinomycetota</taxon>
        <taxon>Actinomycetes</taxon>
        <taxon>Kitasatosporales</taxon>
        <taxon>Streptomycetaceae</taxon>
        <taxon>Streptomyces</taxon>
    </lineage>
</organism>
<dbReference type="OrthoDB" id="3267746at2"/>
<accession>A0A1B1B282</accession>
<proteinExistence type="predicted"/>
<name>A0A1B1B282_9ACTN</name>
<reference evidence="2 4" key="2">
    <citation type="submission" date="2021-03" db="EMBL/GenBank/DDBJ databases">
        <title>Genomic Encyclopedia of Type Strains, Phase IV (KMG-IV): sequencing the most valuable type-strain genomes for metagenomic binning, comparative biology and taxonomic classification.</title>
        <authorList>
            <person name="Goeker M."/>
        </authorList>
    </citation>
    <scope>NUCLEOTIDE SEQUENCE [LARGE SCALE GENOMIC DNA]</scope>
    <source>
        <strain evidence="2 4">DSM 40499</strain>
    </source>
</reference>
<dbReference type="RefSeq" id="WP_067309898.1">
    <property type="nucleotide sequence ID" value="NZ_CP016279.1"/>
</dbReference>
<dbReference type="KEGG" id="sgs:AVL59_28360"/>
<dbReference type="Proteomes" id="UP001519309">
    <property type="component" value="Unassembled WGS sequence"/>
</dbReference>
<protein>
    <submittedName>
        <fullName evidence="2">Uncharacterized protein YukE</fullName>
    </submittedName>
</protein>
<reference evidence="1 3" key="1">
    <citation type="submission" date="2016-06" db="EMBL/GenBank/DDBJ databases">
        <title>Complete genome sequence of Streptomyces griseochromogenes ATCC 14511, the Blasticidin S producer.</title>
        <authorList>
            <person name="Wu L."/>
        </authorList>
    </citation>
    <scope>NUCLEOTIDE SEQUENCE [LARGE SCALE GENOMIC DNA]</scope>
    <source>
        <strain evidence="1 3">ATCC 14511</strain>
    </source>
</reference>
<evidence type="ECO:0000313" key="1">
    <source>
        <dbReference type="EMBL" id="ANP52936.1"/>
    </source>
</evidence>
<evidence type="ECO:0000313" key="2">
    <source>
        <dbReference type="EMBL" id="MBP2047579.1"/>
    </source>
</evidence>
<dbReference type="Gene3D" id="1.10.287.1060">
    <property type="entry name" value="ESAT-6-like"/>
    <property type="match status" value="1"/>
</dbReference>
<evidence type="ECO:0000313" key="3">
    <source>
        <dbReference type="Proteomes" id="UP000092659"/>
    </source>
</evidence>
<dbReference type="Proteomes" id="UP000092659">
    <property type="component" value="Chromosome"/>
</dbReference>
<dbReference type="EMBL" id="CP016279">
    <property type="protein sequence ID" value="ANP52936.1"/>
    <property type="molecule type" value="Genomic_DNA"/>
</dbReference>
<dbReference type="EMBL" id="JAGGLP010000001">
    <property type="protein sequence ID" value="MBP2047579.1"/>
    <property type="molecule type" value="Genomic_DNA"/>
</dbReference>
<sequence length="92" mass="10257">MGTVKKTDFAHDQATKMLGIITSELPAVIGKLNSHGQQLSDPNHWDGPLARQFRGEVWPQARQDLDRMRGALEQLQKQVQTILTRISHAGGE</sequence>